<dbReference type="InterPro" id="IPR002048">
    <property type="entry name" value="EF_hand_dom"/>
</dbReference>
<dbReference type="InterPro" id="IPR018247">
    <property type="entry name" value="EF_Hand_1_Ca_BS"/>
</dbReference>
<gene>
    <name evidence="6" type="ORF">CEUSTIGMA_g5576.t1</name>
</gene>
<reference evidence="6 7" key="1">
    <citation type="submission" date="2017-08" db="EMBL/GenBank/DDBJ databases">
        <title>Acidophilic green algal genome provides insights into adaptation to an acidic environment.</title>
        <authorList>
            <person name="Hirooka S."/>
            <person name="Hirose Y."/>
            <person name="Kanesaki Y."/>
            <person name="Higuchi S."/>
            <person name="Fujiwara T."/>
            <person name="Onuma R."/>
            <person name="Era A."/>
            <person name="Ohbayashi R."/>
            <person name="Uzuka A."/>
            <person name="Nozaki H."/>
            <person name="Yoshikawa H."/>
            <person name="Miyagishima S.Y."/>
        </authorList>
    </citation>
    <scope>NUCLEOTIDE SEQUENCE [LARGE SCALE GENOMIC DNA]</scope>
    <source>
        <strain evidence="6 7">NIES-2499</strain>
    </source>
</reference>
<feature type="domain" description="EF-hand" evidence="5">
    <location>
        <begin position="472"/>
        <end position="507"/>
    </location>
</feature>
<dbReference type="EMBL" id="BEGY01000030">
    <property type="protein sequence ID" value="GAX78134.1"/>
    <property type="molecule type" value="Genomic_DNA"/>
</dbReference>
<dbReference type="STRING" id="1157962.A0A250X4X4"/>
<dbReference type="InterPro" id="IPR051581">
    <property type="entry name" value="Ca-bind"/>
</dbReference>
<evidence type="ECO:0000313" key="7">
    <source>
        <dbReference type="Proteomes" id="UP000232323"/>
    </source>
</evidence>
<keyword evidence="3" id="KW-0106">Calcium</keyword>
<evidence type="ECO:0000259" key="5">
    <source>
        <dbReference type="PROSITE" id="PS50222"/>
    </source>
</evidence>
<dbReference type="SMART" id="SM00054">
    <property type="entry name" value="EFh"/>
    <property type="match status" value="4"/>
</dbReference>
<feature type="domain" description="EF-hand" evidence="5">
    <location>
        <begin position="308"/>
        <end position="343"/>
    </location>
</feature>
<dbReference type="Gene3D" id="1.10.238.10">
    <property type="entry name" value="EF-hand"/>
    <property type="match status" value="2"/>
</dbReference>
<sequence length="508" mass="54592">MSTVSDMSTGVLRETDFSIASSTLLIPSLSPLTDRSVKKATPAIERIAQNIESQSFYTASWDRGIHVTPSLSATTNSTTRPRTPSFLTFTNKALQPTRPQTSGGLNRLASSTDVSISSNWERGGIKSAGSLRHDGRLTKSLNNFLGGGGSLIPAANIMALSEPGLGRPSTKAGAPTAALLPQALLHLPALGATERSTPPMTQTASAGPSHETLRPETPKTQAATVADASLATNSNPDLKLEPAASVDAPARPNTAHITNMEMGRVGIRTLAEPLHRGGGVSSNNNVLPYTSRPFKRRHVPHPMAKFKPSRAQALLVFNRMDVDKSGKVTLSEMENAAIGLGLGIDKAQEIFNKLDKDGKGFLTTLDWGNVNTYNIVQTFSHLYMRRFLGLPDISTPHEQVRNYLKAQELRTVQTLSAALNMVRMSAVTQGSHAAVSCGDVIYDAFRFIDTDNSGELTKEELKDGFAALGVNLSESVSDQICEVFDKDKSGTIGYVEFVNTLFPKNPYK</sequence>
<evidence type="ECO:0000256" key="3">
    <source>
        <dbReference type="ARBA" id="ARBA00022837"/>
    </source>
</evidence>
<evidence type="ECO:0000256" key="4">
    <source>
        <dbReference type="SAM" id="MobiDB-lite"/>
    </source>
</evidence>
<evidence type="ECO:0000256" key="2">
    <source>
        <dbReference type="ARBA" id="ARBA00022737"/>
    </source>
</evidence>
<evidence type="ECO:0000256" key="1">
    <source>
        <dbReference type="ARBA" id="ARBA00022723"/>
    </source>
</evidence>
<feature type="compositionally biased region" description="Polar residues" evidence="4">
    <location>
        <begin position="194"/>
        <end position="206"/>
    </location>
</feature>
<comment type="caution">
    <text evidence="6">The sequence shown here is derived from an EMBL/GenBank/DDBJ whole genome shotgun (WGS) entry which is preliminary data.</text>
</comment>
<feature type="domain" description="EF-hand" evidence="5">
    <location>
        <begin position="344"/>
        <end position="377"/>
    </location>
</feature>
<dbReference type="SUPFAM" id="SSF47473">
    <property type="entry name" value="EF-hand"/>
    <property type="match status" value="1"/>
</dbReference>
<dbReference type="PANTHER" id="PTHR34524:SF6">
    <property type="entry name" value="CALCYPHOSINE LIKE"/>
    <property type="match status" value="1"/>
</dbReference>
<keyword evidence="7" id="KW-1185">Reference proteome</keyword>
<dbReference type="Pfam" id="PF13499">
    <property type="entry name" value="EF-hand_7"/>
    <property type="match status" value="1"/>
</dbReference>
<dbReference type="GO" id="GO:0005509">
    <property type="term" value="F:calcium ion binding"/>
    <property type="evidence" value="ECO:0007669"/>
    <property type="project" value="InterPro"/>
</dbReference>
<feature type="domain" description="EF-hand" evidence="5">
    <location>
        <begin position="436"/>
        <end position="471"/>
    </location>
</feature>
<proteinExistence type="predicted"/>
<dbReference type="PANTHER" id="PTHR34524">
    <property type="entry name" value="CALCYPHOSIN"/>
    <property type="match status" value="1"/>
</dbReference>
<dbReference type="Proteomes" id="UP000232323">
    <property type="component" value="Unassembled WGS sequence"/>
</dbReference>
<dbReference type="Pfam" id="PF13202">
    <property type="entry name" value="EF-hand_5"/>
    <property type="match status" value="1"/>
</dbReference>
<dbReference type="CDD" id="cd00051">
    <property type="entry name" value="EFh"/>
    <property type="match status" value="1"/>
</dbReference>
<dbReference type="PROSITE" id="PS00018">
    <property type="entry name" value="EF_HAND_1"/>
    <property type="match status" value="3"/>
</dbReference>
<protein>
    <recommendedName>
        <fullName evidence="5">EF-hand domain-containing protein</fullName>
    </recommendedName>
</protein>
<dbReference type="AlphaFoldDB" id="A0A250X4X4"/>
<evidence type="ECO:0000313" key="6">
    <source>
        <dbReference type="EMBL" id="GAX78134.1"/>
    </source>
</evidence>
<dbReference type="InterPro" id="IPR011992">
    <property type="entry name" value="EF-hand-dom_pair"/>
</dbReference>
<organism evidence="6 7">
    <name type="scientific">Chlamydomonas eustigma</name>
    <dbReference type="NCBI Taxonomy" id="1157962"/>
    <lineage>
        <taxon>Eukaryota</taxon>
        <taxon>Viridiplantae</taxon>
        <taxon>Chlorophyta</taxon>
        <taxon>core chlorophytes</taxon>
        <taxon>Chlorophyceae</taxon>
        <taxon>CS clade</taxon>
        <taxon>Chlamydomonadales</taxon>
        <taxon>Chlamydomonadaceae</taxon>
        <taxon>Chlamydomonas</taxon>
    </lineage>
</organism>
<keyword evidence="1" id="KW-0479">Metal-binding</keyword>
<feature type="region of interest" description="Disordered" evidence="4">
    <location>
        <begin position="194"/>
        <end position="221"/>
    </location>
</feature>
<accession>A0A250X4X4</accession>
<keyword evidence="2" id="KW-0677">Repeat</keyword>
<name>A0A250X4X4_9CHLO</name>
<dbReference type="OrthoDB" id="26525at2759"/>
<dbReference type="PROSITE" id="PS50222">
    <property type="entry name" value="EF_HAND_2"/>
    <property type="match status" value="4"/>
</dbReference>